<dbReference type="Proteomes" id="UP000285456">
    <property type="component" value="Unassembled WGS sequence"/>
</dbReference>
<proteinExistence type="predicted"/>
<feature type="domain" description="Rhodanese" evidence="1">
    <location>
        <begin position="17"/>
        <end position="101"/>
    </location>
</feature>
<dbReference type="Gene3D" id="3.40.250.10">
    <property type="entry name" value="Rhodanese-like domain"/>
    <property type="match status" value="1"/>
</dbReference>
<dbReference type="SUPFAM" id="SSF52821">
    <property type="entry name" value="Rhodanese/Cell cycle control phosphatase"/>
    <property type="match status" value="1"/>
</dbReference>
<comment type="caution">
    <text evidence="2">The sequence shown here is derived from an EMBL/GenBank/DDBJ whole genome shotgun (WGS) entry which is preliminary data.</text>
</comment>
<keyword evidence="3" id="KW-1185">Reference proteome</keyword>
<dbReference type="PROSITE" id="PS50206">
    <property type="entry name" value="RHODANESE_3"/>
    <property type="match status" value="1"/>
</dbReference>
<dbReference type="PANTHER" id="PTHR43031">
    <property type="entry name" value="FAD-DEPENDENT OXIDOREDUCTASE"/>
    <property type="match status" value="1"/>
</dbReference>
<dbReference type="InterPro" id="IPR050229">
    <property type="entry name" value="GlpE_sulfurtransferase"/>
</dbReference>
<sequence length="102" mass="11407">MPEINEVAPKEVEKLMNEEDIIIIDVREDEEVAQGIIETAKHIPLGNIPEAVADLDKNKSYILVCRSGARSMNASKYMDEQGFKVSNMKGGMLEWEGEVIVD</sequence>
<dbReference type="Pfam" id="PF00581">
    <property type="entry name" value="Rhodanese"/>
    <property type="match status" value="1"/>
</dbReference>
<dbReference type="OrthoDB" id="9800872at2"/>
<reference evidence="2 3" key="1">
    <citation type="journal article" date="2007" name="Int. J. Syst. Evol. Microbiol.">
        <title>Oceanobacillus profundus sp. nov., isolated from a deep-sea sediment core.</title>
        <authorList>
            <person name="Kim Y.G."/>
            <person name="Choi D.H."/>
            <person name="Hyun S."/>
            <person name="Cho B.C."/>
        </authorList>
    </citation>
    <scope>NUCLEOTIDE SEQUENCE [LARGE SCALE GENOMIC DNA]</scope>
    <source>
        <strain evidence="2 3">DSM 18246</strain>
    </source>
</reference>
<dbReference type="EMBL" id="QWEH01000002">
    <property type="protein sequence ID" value="RHW34619.1"/>
    <property type="molecule type" value="Genomic_DNA"/>
</dbReference>
<dbReference type="CDD" id="cd00158">
    <property type="entry name" value="RHOD"/>
    <property type="match status" value="1"/>
</dbReference>
<evidence type="ECO:0000259" key="1">
    <source>
        <dbReference type="PROSITE" id="PS50206"/>
    </source>
</evidence>
<dbReference type="InterPro" id="IPR036873">
    <property type="entry name" value="Rhodanese-like_dom_sf"/>
</dbReference>
<dbReference type="InterPro" id="IPR001763">
    <property type="entry name" value="Rhodanese-like_dom"/>
</dbReference>
<evidence type="ECO:0000313" key="2">
    <source>
        <dbReference type="EMBL" id="RHW34619.1"/>
    </source>
</evidence>
<name>A0A417YM99_9BACI</name>
<protein>
    <submittedName>
        <fullName evidence="2">Rhodanese-like domain-containing protein</fullName>
    </submittedName>
</protein>
<organism evidence="2 3">
    <name type="scientific">Oceanobacillus profundus</name>
    <dbReference type="NCBI Taxonomy" id="372463"/>
    <lineage>
        <taxon>Bacteria</taxon>
        <taxon>Bacillati</taxon>
        <taxon>Bacillota</taxon>
        <taxon>Bacilli</taxon>
        <taxon>Bacillales</taxon>
        <taxon>Bacillaceae</taxon>
        <taxon>Oceanobacillus</taxon>
    </lineage>
</organism>
<dbReference type="RefSeq" id="WP_095309104.1">
    <property type="nucleotide sequence ID" value="NZ_JAMAWL010000018.1"/>
</dbReference>
<gene>
    <name evidence="2" type="ORF">D1B32_05525</name>
</gene>
<dbReference type="SMART" id="SM00450">
    <property type="entry name" value="RHOD"/>
    <property type="match status" value="1"/>
</dbReference>
<accession>A0A417YM99</accession>
<dbReference type="PANTHER" id="PTHR43031:SF17">
    <property type="entry name" value="SULFURTRANSFERASE YTWF-RELATED"/>
    <property type="match status" value="1"/>
</dbReference>
<evidence type="ECO:0000313" key="3">
    <source>
        <dbReference type="Proteomes" id="UP000285456"/>
    </source>
</evidence>
<dbReference type="AlphaFoldDB" id="A0A417YM99"/>